<keyword evidence="1" id="KW-0472">Membrane</keyword>
<evidence type="ECO:0000313" key="3">
    <source>
        <dbReference type="Proteomes" id="UP000199506"/>
    </source>
</evidence>
<keyword evidence="1" id="KW-0812">Transmembrane</keyword>
<name>A0A1H7PHE4_9EURY</name>
<dbReference type="Pfam" id="PF26645">
    <property type="entry name" value="EhaB"/>
    <property type="match status" value="1"/>
</dbReference>
<dbReference type="Proteomes" id="UP000199506">
    <property type="component" value="Unassembled WGS sequence"/>
</dbReference>
<dbReference type="InterPro" id="IPR011314">
    <property type="entry name" value="Prd_NiFe_hyd_3_EhaB"/>
</dbReference>
<dbReference type="OrthoDB" id="63940at2157"/>
<feature type="transmembrane region" description="Helical" evidence="1">
    <location>
        <begin position="7"/>
        <end position="27"/>
    </location>
</feature>
<organism evidence="2 3">
    <name type="scientific">Methanobrevibacter gottschalkii</name>
    <dbReference type="NCBI Taxonomy" id="190974"/>
    <lineage>
        <taxon>Archaea</taxon>
        <taxon>Methanobacteriati</taxon>
        <taxon>Methanobacteriota</taxon>
        <taxon>Methanomada group</taxon>
        <taxon>Methanobacteria</taxon>
        <taxon>Methanobacteriales</taxon>
        <taxon>Methanobacteriaceae</taxon>
        <taxon>Methanobrevibacter</taxon>
    </lineage>
</organism>
<dbReference type="EMBL" id="FOAK01000015">
    <property type="protein sequence ID" value="SEL35200.1"/>
    <property type="molecule type" value="Genomic_DNA"/>
</dbReference>
<evidence type="ECO:0000256" key="1">
    <source>
        <dbReference type="SAM" id="Phobius"/>
    </source>
</evidence>
<evidence type="ECO:0000313" key="2">
    <source>
        <dbReference type="EMBL" id="SEL35200.1"/>
    </source>
</evidence>
<dbReference type="RefSeq" id="WP_091699860.1">
    <property type="nucleotide sequence ID" value="NZ_FOAK01000015.1"/>
</dbReference>
<accession>A0A1H7PHE4</accession>
<dbReference type="PIRSF" id="PIRSF019706">
    <property type="entry name" value="EhaB"/>
    <property type="match status" value="1"/>
</dbReference>
<gene>
    <name evidence="2" type="ORF">SAMN05216439_0396</name>
</gene>
<feature type="transmembrane region" description="Helical" evidence="1">
    <location>
        <begin position="74"/>
        <end position="95"/>
    </location>
</feature>
<sequence length="165" mass="17183">MNEVTGIIIAAVLCWLNFVIVDTYFGLPEQPGVRGAGIIGQDVEKRGGDIAGGFFQGNITCSPDASAGTLLASIGYLVLGIPGGIIAAFFVFIGNRLCADPGYAGTCGSLTATCIIFICSFLGMTPEMFIVGMVIAILTVMGISQTKASVILGKVAKKFNRHARE</sequence>
<proteinExistence type="predicted"/>
<dbReference type="STRING" id="190974.SAMN05216439_0396"/>
<protein>
    <submittedName>
        <fullName evidence="2">Membrane-bound hydrogenase subunit ehaB</fullName>
    </submittedName>
</protein>
<feature type="transmembrane region" description="Helical" evidence="1">
    <location>
        <begin position="102"/>
        <end position="123"/>
    </location>
</feature>
<keyword evidence="1" id="KW-1133">Transmembrane helix</keyword>
<feature type="transmembrane region" description="Helical" evidence="1">
    <location>
        <begin position="129"/>
        <end position="152"/>
    </location>
</feature>
<dbReference type="AlphaFoldDB" id="A0A1H7PHE4"/>
<reference evidence="2 3" key="1">
    <citation type="submission" date="2016-10" db="EMBL/GenBank/DDBJ databases">
        <authorList>
            <person name="de Groot N.N."/>
        </authorList>
    </citation>
    <scope>NUCLEOTIDE SEQUENCE [LARGE SCALE GENOMIC DNA]</scope>
    <source>
        <strain evidence="2 3">DSM 11978</strain>
    </source>
</reference>